<name>A0A0G1E555_9BACT</name>
<feature type="compositionally biased region" description="Basic and acidic residues" evidence="1">
    <location>
        <begin position="27"/>
        <end position="42"/>
    </location>
</feature>
<evidence type="ECO:0000313" key="2">
    <source>
        <dbReference type="EMBL" id="KKS69703.1"/>
    </source>
</evidence>
<dbReference type="AlphaFoldDB" id="A0A0G1E555"/>
<evidence type="ECO:0000256" key="1">
    <source>
        <dbReference type="SAM" id="MobiDB-lite"/>
    </source>
</evidence>
<comment type="caution">
    <text evidence="2">The sequence shown here is derived from an EMBL/GenBank/DDBJ whole genome shotgun (WGS) entry which is preliminary data.</text>
</comment>
<protein>
    <submittedName>
        <fullName evidence="2">Uncharacterized protein</fullName>
    </submittedName>
</protein>
<reference evidence="2 3" key="1">
    <citation type="journal article" date="2015" name="Nature">
        <title>rRNA introns, odd ribosomes, and small enigmatic genomes across a large radiation of phyla.</title>
        <authorList>
            <person name="Brown C.T."/>
            <person name="Hug L.A."/>
            <person name="Thomas B.C."/>
            <person name="Sharon I."/>
            <person name="Castelle C.J."/>
            <person name="Singh A."/>
            <person name="Wilkins M.J."/>
            <person name="Williams K.H."/>
            <person name="Banfield J.F."/>
        </authorList>
    </citation>
    <scope>NUCLEOTIDE SEQUENCE [LARGE SCALE GENOMIC DNA]</scope>
</reference>
<dbReference type="EMBL" id="LCEJ01000047">
    <property type="protein sequence ID" value="KKS69703.1"/>
    <property type="molecule type" value="Genomic_DNA"/>
</dbReference>
<sequence>MNRREVEMTELFESGSPLRNHSTNYEIAKRTREGRKKNENVPKKVANAQRKKARRFQQATGKIKNIFQGQNEPETPVSYKDLRYMKNVFRVIGFDGRQANLAETLQTLSVIECVTCKPSGDGLSIGIIGDLLIRSTRQVIVCETICRGLEEPISYLRQKGMKIETFPAIERITR</sequence>
<dbReference type="Proteomes" id="UP000034785">
    <property type="component" value="Unassembled WGS sequence"/>
</dbReference>
<proteinExistence type="predicted"/>
<feature type="region of interest" description="Disordered" evidence="1">
    <location>
        <begin position="1"/>
        <end position="50"/>
    </location>
</feature>
<evidence type="ECO:0000313" key="3">
    <source>
        <dbReference type="Proteomes" id="UP000034785"/>
    </source>
</evidence>
<gene>
    <name evidence="2" type="ORF">UV41_C0047G0003</name>
</gene>
<organism evidence="2 3">
    <name type="scientific">Candidatus Daviesbacteria bacterium GW2011_GWA2_42_7</name>
    <dbReference type="NCBI Taxonomy" id="1618425"/>
    <lineage>
        <taxon>Bacteria</taxon>
        <taxon>Candidatus Daviesiibacteriota</taxon>
    </lineage>
</organism>
<accession>A0A0G1E555</accession>